<dbReference type="Proteomes" id="UP001295684">
    <property type="component" value="Unassembled WGS sequence"/>
</dbReference>
<evidence type="ECO:0000313" key="3">
    <source>
        <dbReference type="Proteomes" id="UP001295684"/>
    </source>
</evidence>
<gene>
    <name evidence="2" type="ORF">ECRASSUSDP1_LOCUS3273</name>
</gene>
<dbReference type="AlphaFoldDB" id="A0AAD1U7B8"/>
<keyword evidence="3" id="KW-1185">Reference proteome</keyword>
<protein>
    <submittedName>
        <fullName evidence="2">Uncharacterized protein</fullName>
    </submittedName>
</protein>
<evidence type="ECO:0000313" key="2">
    <source>
        <dbReference type="EMBL" id="CAI2361957.1"/>
    </source>
</evidence>
<name>A0AAD1U7B8_EUPCR</name>
<feature type="region of interest" description="Disordered" evidence="1">
    <location>
        <begin position="171"/>
        <end position="210"/>
    </location>
</feature>
<organism evidence="2 3">
    <name type="scientific">Euplotes crassus</name>
    <dbReference type="NCBI Taxonomy" id="5936"/>
    <lineage>
        <taxon>Eukaryota</taxon>
        <taxon>Sar</taxon>
        <taxon>Alveolata</taxon>
        <taxon>Ciliophora</taxon>
        <taxon>Intramacronucleata</taxon>
        <taxon>Spirotrichea</taxon>
        <taxon>Hypotrichia</taxon>
        <taxon>Euplotida</taxon>
        <taxon>Euplotidae</taxon>
        <taxon>Moneuplotes</taxon>
    </lineage>
</organism>
<sequence>MEKWKDPFKQDSESIHKSMGLEKFKSGLRIEVVDDPGLSKRLEQDASESEFSTGHFEKKKPITHRRIEPKDLLIKEDSEFYKLGGRFSVESELYKILEEIKENTLVSRKKSKKKFKPKAKKSKKKVTFDDQKSKIVMSEKGFLMVPNLVTPRNNRKLKKARLSQFVKMMNNNIPPSKRKIGTKSMSQIPEFSSPNFKTPKMMNSSSMSTFPSLAPKKGNFKIFQTLCYWREKSQK</sequence>
<comment type="caution">
    <text evidence="2">The sequence shown here is derived from an EMBL/GenBank/DDBJ whole genome shotgun (WGS) entry which is preliminary data.</text>
</comment>
<feature type="region of interest" description="Disordered" evidence="1">
    <location>
        <begin position="43"/>
        <end position="62"/>
    </location>
</feature>
<evidence type="ECO:0000256" key="1">
    <source>
        <dbReference type="SAM" id="MobiDB-lite"/>
    </source>
</evidence>
<accession>A0AAD1U7B8</accession>
<dbReference type="EMBL" id="CAMPGE010003134">
    <property type="protein sequence ID" value="CAI2361957.1"/>
    <property type="molecule type" value="Genomic_DNA"/>
</dbReference>
<reference evidence="2" key="1">
    <citation type="submission" date="2023-07" db="EMBL/GenBank/DDBJ databases">
        <authorList>
            <consortium name="AG Swart"/>
            <person name="Singh M."/>
            <person name="Singh A."/>
            <person name="Seah K."/>
            <person name="Emmerich C."/>
        </authorList>
    </citation>
    <scope>NUCLEOTIDE SEQUENCE</scope>
    <source>
        <strain evidence="2">DP1</strain>
    </source>
</reference>
<proteinExistence type="predicted"/>
<feature type="compositionally biased region" description="Polar residues" evidence="1">
    <location>
        <begin position="183"/>
        <end position="210"/>
    </location>
</feature>